<evidence type="ECO:0000313" key="3">
    <source>
        <dbReference type="Proteomes" id="UP001336835"/>
    </source>
</evidence>
<dbReference type="EMBL" id="JAZDQT010000001">
    <property type="protein sequence ID" value="MEE1945151.1"/>
    <property type="molecule type" value="Genomic_DNA"/>
</dbReference>
<gene>
    <name evidence="2" type="ORF">VRU48_08530</name>
</gene>
<proteinExistence type="predicted"/>
<dbReference type="RefSeq" id="WP_330107500.1">
    <property type="nucleotide sequence ID" value="NZ_JAZDQT010000001.1"/>
</dbReference>
<sequence length="432" mass="48915">MKRLLIISPHFPPANAADMQRVRMSLPYFASLGWEAAVITVDPQYDDAVKDELLLASVPADIKIHKVKALSKKWTSKLGLGSLALRSLWFFRKKGNQLLKQQKFDLIYFSTTQFPVCILGNYWKKRFGVPYVIDMQDPWHSDYYKNKPKSERPKKYWFSYRLHKYLEPKAMQQVDGLISVSENYIQTLHQRYPQLKTKPAAVITFGAFDIDFEIAQQNSKQLELVFQQATDKINLIYIGRGGFDMKPALQTLFGAFKQGLALQPDLFGNVHFHFIGTSYAPKGKGVPTIAPVATAIGIADYVTEHTDRIGFYQSLKNMQQADGLVIIGSDQAAYTASKLYPYILAKKPLLATLHPESSATKIMKDCHAGHLLYINQAVDVAMQTMASYLESIHQHVPPPTRWEAFEAFTAAHTTQKQVELFNEVIANHAVPL</sequence>
<organism evidence="2 3">
    <name type="scientific">Pedobacter albus</name>
    <dbReference type="NCBI Taxonomy" id="3113905"/>
    <lineage>
        <taxon>Bacteria</taxon>
        <taxon>Pseudomonadati</taxon>
        <taxon>Bacteroidota</taxon>
        <taxon>Sphingobacteriia</taxon>
        <taxon>Sphingobacteriales</taxon>
        <taxon>Sphingobacteriaceae</taxon>
        <taxon>Pedobacter</taxon>
    </lineage>
</organism>
<name>A0ABU7I6R4_9SPHI</name>
<keyword evidence="2" id="KW-0328">Glycosyltransferase</keyword>
<keyword evidence="3" id="KW-1185">Reference proteome</keyword>
<dbReference type="Proteomes" id="UP001336835">
    <property type="component" value="Unassembled WGS sequence"/>
</dbReference>
<dbReference type="InterPro" id="IPR028098">
    <property type="entry name" value="Glyco_trans_4-like_N"/>
</dbReference>
<dbReference type="GO" id="GO:0016757">
    <property type="term" value="F:glycosyltransferase activity"/>
    <property type="evidence" value="ECO:0007669"/>
    <property type="project" value="UniProtKB-KW"/>
</dbReference>
<reference evidence="2 3" key="1">
    <citation type="submission" date="2024-01" db="EMBL/GenBank/DDBJ databases">
        <title>Pedobacter sp. nov., isolated from fresh soil.</title>
        <authorList>
            <person name="Le N.T.T."/>
        </authorList>
    </citation>
    <scope>NUCLEOTIDE SEQUENCE [LARGE SCALE GENOMIC DNA]</scope>
    <source>
        <strain evidence="2 3">KR3-3</strain>
    </source>
</reference>
<feature type="domain" description="Glycosyltransferase subfamily 4-like N-terminal" evidence="1">
    <location>
        <begin position="79"/>
        <end position="202"/>
    </location>
</feature>
<protein>
    <submittedName>
        <fullName evidence="2">Glycosyltransferase</fullName>
        <ecNumber evidence="2">2.4.-.-</ecNumber>
    </submittedName>
</protein>
<comment type="caution">
    <text evidence="2">The sequence shown here is derived from an EMBL/GenBank/DDBJ whole genome shotgun (WGS) entry which is preliminary data.</text>
</comment>
<dbReference type="Pfam" id="PF13439">
    <property type="entry name" value="Glyco_transf_4"/>
    <property type="match status" value="1"/>
</dbReference>
<evidence type="ECO:0000259" key="1">
    <source>
        <dbReference type="Pfam" id="PF13439"/>
    </source>
</evidence>
<dbReference type="Gene3D" id="3.40.50.2000">
    <property type="entry name" value="Glycogen Phosphorylase B"/>
    <property type="match status" value="1"/>
</dbReference>
<accession>A0ABU7I6R4</accession>
<keyword evidence="2" id="KW-0808">Transferase</keyword>
<dbReference type="SUPFAM" id="SSF53756">
    <property type="entry name" value="UDP-Glycosyltransferase/glycogen phosphorylase"/>
    <property type="match status" value="1"/>
</dbReference>
<evidence type="ECO:0000313" key="2">
    <source>
        <dbReference type="EMBL" id="MEE1945151.1"/>
    </source>
</evidence>
<dbReference type="EC" id="2.4.-.-" evidence="2"/>